<sequence length="299" mass="32898">MSSFTDESPREYSGSFRNFDANSLTGNSSPVFASQSYSTTGDDLFSSQPVSDDGGFSPEQNGISDGPILPPPSEMESEEGFALREWRRENAIRLEEKEKKEKEMLKQIVEEAEEYKKEFYRKRQLTLENNKAANREKEKICMGNQICMNFSGQWPPSAPLASSIGGAAGVEVCSYLILIHKCQLFLANREKFHAEAGKNYWKATAELIPREVPTMEKRGKKQPTIVVIQGPKPGKPTDLSRMRHILLNLKHNPPPHMKPKPPPPAEPKKDAKSGPAVAAPSTASTKTAAAATPEAVAAA</sequence>
<organism evidence="1 2">
    <name type="scientific">Populus alba</name>
    <name type="common">White poplar</name>
    <dbReference type="NCBI Taxonomy" id="43335"/>
    <lineage>
        <taxon>Eukaryota</taxon>
        <taxon>Viridiplantae</taxon>
        <taxon>Streptophyta</taxon>
        <taxon>Embryophyta</taxon>
        <taxon>Tracheophyta</taxon>
        <taxon>Spermatophyta</taxon>
        <taxon>Magnoliopsida</taxon>
        <taxon>eudicotyledons</taxon>
        <taxon>Gunneridae</taxon>
        <taxon>Pentapetalae</taxon>
        <taxon>rosids</taxon>
        <taxon>fabids</taxon>
        <taxon>Malpighiales</taxon>
        <taxon>Salicaceae</taxon>
        <taxon>Saliceae</taxon>
        <taxon>Populus</taxon>
    </lineage>
</organism>
<proteinExistence type="predicted"/>
<evidence type="ECO:0000313" key="1">
    <source>
        <dbReference type="EMBL" id="KAL3569714.1"/>
    </source>
</evidence>
<evidence type="ECO:0000313" key="2">
    <source>
        <dbReference type="Proteomes" id="UP000309997"/>
    </source>
</evidence>
<name>A0ACC4AU03_POPAL</name>
<reference evidence="1 2" key="1">
    <citation type="journal article" date="2024" name="Plant Biotechnol. J.">
        <title>Genome and CRISPR/Cas9 system of a widespread forest tree (Populus alba) in the world.</title>
        <authorList>
            <person name="Liu Y.J."/>
            <person name="Jiang P.F."/>
            <person name="Han X.M."/>
            <person name="Li X.Y."/>
            <person name="Wang H.M."/>
            <person name="Wang Y.J."/>
            <person name="Wang X.X."/>
            <person name="Zeng Q.Y."/>
        </authorList>
    </citation>
    <scope>NUCLEOTIDE SEQUENCE [LARGE SCALE GENOMIC DNA]</scope>
    <source>
        <strain evidence="2">cv. PAL-ZL1</strain>
    </source>
</reference>
<protein>
    <submittedName>
        <fullName evidence="1">Uncharacterized protein</fullName>
    </submittedName>
</protein>
<keyword evidence="2" id="KW-1185">Reference proteome</keyword>
<accession>A0ACC4AU03</accession>
<comment type="caution">
    <text evidence="1">The sequence shown here is derived from an EMBL/GenBank/DDBJ whole genome shotgun (WGS) entry which is preliminary data.</text>
</comment>
<dbReference type="Proteomes" id="UP000309997">
    <property type="component" value="Unassembled WGS sequence"/>
</dbReference>
<dbReference type="EMBL" id="RCHU02000016">
    <property type="protein sequence ID" value="KAL3569714.1"/>
    <property type="molecule type" value="Genomic_DNA"/>
</dbReference>
<gene>
    <name evidence="1" type="ORF">D5086_029604</name>
</gene>